<evidence type="ECO:0000313" key="12">
    <source>
        <dbReference type="EMBL" id="SKC40345.1"/>
    </source>
</evidence>
<dbReference type="CDD" id="cd16917">
    <property type="entry name" value="HATPase_UhpB-NarQ-NarX-like"/>
    <property type="match status" value="1"/>
</dbReference>
<dbReference type="InterPro" id="IPR050482">
    <property type="entry name" value="Sensor_HK_TwoCompSys"/>
</dbReference>
<keyword evidence="13" id="KW-1185">Reference proteome</keyword>
<evidence type="ECO:0000256" key="5">
    <source>
        <dbReference type="ARBA" id="ARBA00022741"/>
    </source>
</evidence>
<sequence>MIASHRTPSAGPNRGRRSAWLTRPMTSPARRAPLAARLRSALPPVLVLAGAVGYLGVVPWVDELHAVPGQIPPWVHAALVVLQAIALLFRRRHPVAVFGVAVLLDLVVLGSSGGELGIGSFGVILATYALARRAERRTVIRALVAGAVATTVVGGIAMAFGSSEEPLILVFAAVARIVLQYVLPAGVAEYARGRERLLSAIEDQARMAENERRISVQNDLRAERTALARELHDIAGHHLSGIIVSAQAASALVERDPERAREMLQTVQSDARTTLVDLRRTVGLLRSDDADAQGDGDGSTLGPATTPTISAIPELVEAARSRGQHVAYTVTGEPRVLGPLAETAAYRTAQESLANAARHAPGAVCRVAVRFEADAIELTVTNAASSQRPASPSRDGYGLWGMRERAELIGARLTSAPTDEGGWRNRLTIPDEHRPDQQGPDQHRSDQ</sequence>
<evidence type="ECO:0000256" key="4">
    <source>
        <dbReference type="ARBA" id="ARBA00022679"/>
    </source>
</evidence>
<feature type="domain" description="Signal transduction histidine kinase subgroup 3 dimerisation and phosphoacceptor" evidence="11">
    <location>
        <begin position="223"/>
        <end position="289"/>
    </location>
</feature>
<evidence type="ECO:0000256" key="2">
    <source>
        <dbReference type="ARBA" id="ARBA00012438"/>
    </source>
</evidence>
<keyword evidence="10" id="KW-1133">Transmembrane helix</keyword>
<keyword evidence="4" id="KW-0808">Transferase</keyword>
<keyword evidence="3" id="KW-0597">Phosphoprotein</keyword>
<accession>A0ABY1LH75</accession>
<evidence type="ECO:0000313" key="13">
    <source>
        <dbReference type="Proteomes" id="UP000190827"/>
    </source>
</evidence>
<evidence type="ECO:0000256" key="10">
    <source>
        <dbReference type="SAM" id="Phobius"/>
    </source>
</evidence>
<keyword evidence="10" id="KW-0472">Membrane</keyword>
<dbReference type="Gene3D" id="1.20.5.1930">
    <property type="match status" value="1"/>
</dbReference>
<keyword evidence="7" id="KW-0067">ATP-binding</keyword>
<dbReference type="EMBL" id="FUZO01000001">
    <property type="protein sequence ID" value="SKC40345.1"/>
    <property type="molecule type" value="Genomic_DNA"/>
</dbReference>
<feature type="transmembrane region" description="Helical" evidence="10">
    <location>
        <begin position="41"/>
        <end position="61"/>
    </location>
</feature>
<dbReference type="InterPro" id="IPR011712">
    <property type="entry name" value="Sig_transdc_His_kin_sub3_dim/P"/>
</dbReference>
<dbReference type="PANTHER" id="PTHR24421:SF10">
    <property type="entry name" value="NITRATE_NITRITE SENSOR PROTEIN NARQ"/>
    <property type="match status" value="1"/>
</dbReference>
<feature type="compositionally biased region" description="Basic and acidic residues" evidence="9">
    <location>
        <begin position="429"/>
        <end position="447"/>
    </location>
</feature>
<proteinExistence type="predicted"/>
<dbReference type="PANTHER" id="PTHR24421">
    <property type="entry name" value="NITRATE/NITRITE SENSOR PROTEIN NARX-RELATED"/>
    <property type="match status" value="1"/>
</dbReference>
<feature type="transmembrane region" description="Helical" evidence="10">
    <location>
        <begin position="94"/>
        <end position="110"/>
    </location>
</feature>
<feature type="transmembrane region" description="Helical" evidence="10">
    <location>
        <begin position="73"/>
        <end position="89"/>
    </location>
</feature>
<feature type="region of interest" description="Disordered" evidence="9">
    <location>
        <begin position="288"/>
        <end position="307"/>
    </location>
</feature>
<evidence type="ECO:0000256" key="8">
    <source>
        <dbReference type="ARBA" id="ARBA00023012"/>
    </source>
</evidence>
<feature type="transmembrane region" description="Helical" evidence="10">
    <location>
        <begin position="143"/>
        <end position="161"/>
    </location>
</feature>
<dbReference type="InterPro" id="IPR036890">
    <property type="entry name" value="HATPase_C_sf"/>
</dbReference>
<keyword evidence="5" id="KW-0547">Nucleotide-binding</keyword>
<evidence type="ECO:0000256" key="7">
    <source>
        <dbReference type="ARBA" id="ARBA00022840"/>
    </source>
</evidence>
<evidence type="ECO:0000259" key="11">
    <source>
        <dbReference type="Pfam" id="PF07730"/>
    </source>
</evidence>
<dbReference type="Pfam" id="PF07730">
    <property type="entry name" value="HisKA_3"/>
    <property type="match status" value="1"/>
</dbReference>
<dbReference type="GO" id="GO:0016301">
    <property type="term" value="F:kinase activity"/>
    <property type="evidence" value="ECO:0007669"/>
    <property type="project" value="UniProtKB-KW"/>
</dbReference>
<feature type="transmembrane region" description="Helical" evidence="10">
    <location>
        <begin position="167"/>
        <end position="188"/>
    </location>
</feature>
<evidence type="ECO:0000256" key="3">
    <source>
        <dbReference type="ARBA" id="ARBA00022553"/>
    </source>
</evidence>
<dbReference type="SUPFAM" id="SSF55874">
    <property type="entry name" value="ATPase domain of HSP90 chaperone/DNA topoisomerase II/histidine kinase"/>
    <property type="match status" value="1"/>
</dbReference>
<protein>
    <recommendedName>
        <fullName evidence="2">histidine kinase</fullName>
        <ecNumber evidence="2">2.7.13.3</ecNumber>
    </recommendedName>
</protein>
<dbReference type="Proteomes" id="UP000190827">
    <property type="component" value="Unassembled WGS sequence"/>
</dbReference>
<dbReference type="Gene3D" id="3.30.565.10">
    <property type="entry name" value="Histidine kinase-like ATPase, C-terminal domain"/>
    <property type="match status" value="1"/>
</dbReference>
<evidence type="ECO:0000256" key="6">
    <source>
        <dbReference type="ARBA" id="ARBA00022777"/>
    </source>
</evidence>
<keyword evidence="10" id="KW-0812">Transmembrane</keyword>
<feature type="region of interest" description="Disordered" evidence="9">
    <location>
        <begin position="413"/>
        <end position="447"/>
    </location>
</feature>
<evidence type="ECO:0000256" key="1">
    <source>
        <dbReference type="ARBA" id="ARBA00000085"/>
    </source>
</evidence>
<keyword evidence="8" id="KW-0902">Two-component regulatory system</keyword>
<organism evidence="12 13">
    <name type="scientific">Plantibacter cousiniae</name>
    <name type="common">nom. nud.</name>
    <dbReference type="NCBI Taxonomy" id="199709"/>
    <lineage>
        <taxon>Bacteria</taxon>
        <taxon>Bacillati</taxon>
        <taxon>Actinomycetota</taxon>
        <taxon>Actinomycetes</taxon>
        <taxon>Micrococcales</taxon>
        <taxon>Microbacteriaceae</taxon>
        <taxon>Plantibacter</taxon>
    </lineage>
</organism>
<keyword evidence="6 12" id="KW-0418">Kinase</keyword>
<gene>
    <name evidence="12" type="ORF">SAMN06295973_0601</name>
</gene>
<name>A0ABY1LH75_9MICO</name>
<feature type="region of interest" description="Disordered" evidence="9">
    <location>
        <begin position="1"/>
        <end position="22"/>
    </location>
</feature>
<dbReference type="EC" id="2.7.13.3" evidence="2"/>
<comment type="catalytic activity">
    <reaction evidence="1">
        <text>ATP + protein L-histidine = ADP + protein N-phospho-L-histidine.</text>
        <dbReference type="EC" id="2.7.13.3"/>
    </reaction>
</comment>
<reference evidence="12 13" key="1">
    <citation type="submission" date="2017-02" db="EMBL/GenBank/DDBJ databases">
        <authorList>
            <person name="Varghese N."/>
            <person name="Submissions S."/>
        </authorList>
    </citation>
    <scope>NUCLEOTIDE SEQUENCE [LARGE SCALE GENOMIC DNA]</scope>
    <source>
        <strain evidence="12 13">VKM Ac-1787</strain>
    </source>
</reference>
<evidence type="ECO:0000256" key="9">
    <source>
        <dbReference type="SAM" id="MobiDB-lite"/>
    </source>
</evidence>
<comment type="caution">
    <text evidence="12">The sequence shown here is derived from an EMBL/GenBank/DDBJ whole genome shotgun (WGS) entry which is preliminary data.</text>
</comment>